<evidence type="ECO:0000259" key="3">
    <source>
        <dbReference type="PROSITE" id="PS50076"/>
    </source>
</evidence>
<dbReference type="SUPFAM" id="SSF52833">
    <property type="entry name" value="Thioredoxin-like"/>
    <property type="match status" value="1"/>
</dbReference>
<dbReference type="Gene3D" id="1.10.287.110">
    <property type="entry name" value="DnaJ domain"/>
    <property type="match status" value="1"/>
</dbReference>
<dbReference type="InterPro" id="IPR052448">
    <property type="entry name" value="DnaJ_C16_autophagy_reg"/>
</dbReference>
<keyword evidence="1" id="KW-1133">Transmembrane helix</keyword>
<feature type="transmembrane region" description="Helical" evidence="1">
    <location>
        <begin position="524"/>
        <end position="544"/>
    </location>
</feature>
<reference evidence="4" key="1">
    <citation type="submission" date="2018-11" db="EMBL/GenBank/DDBJ databases">
        <authorList>
            <person name="Alioto T."/>
            <person name="Alioto T."/>
        </authorList>
    </citation>
    <scope>NUCLEOTIDE SEQUENCE</scope>
</reference>
<dbReference type="SUPFAM" id="SSF46565">
    <property type="entry name" value="Chaperone J-domain"/>
    <property type="match status" value="1"/>
</dbReference>
<dbReference type="CDD" id="cd06257">
    <property type="entry name" value="DnaJ"/>
    <property type="match status" value="1"/>
</dbReference>
<dbReference type="Gene3D" id="3.40.30.10">
    <property type="entry name" value="Glutaredoxin"/>
    <property type="match status" value="1"/>
</dbReference>
<dbReference type="PANTHER" id="PTHR44303:SF2">
    <property type="entry name" value="DNAJ HOMOLOG SUBFAMILY C MEMBER 16"/>
    <property type="match status" value="1"/>
</dbReference>
<dbReference type="InterPro" id="IPR036869">
    <property type="entry name" value="J_dom_sf"/>
</dbReference>
<dbReference type="InterPro" id="IPR036249">
    <property type="entry name" value="Thioredoxin-like_sf"/>
</dbReference>
<organism evidence="4 5">
    <name type="scientific">Mytilus galloprovincialis</name>
    <name type="common">Mediterranean mussel</name>
    <dbReference type="NCBI Taxonomy" id="29158"/>
    <lineage>
        <taxon>Eukaryota</taxon>
        <taxon>Metazoa</taxon>
        <taxon>Spiralia</taxon>
        <taxon>Lophotrochozoa</taxon>
        <taxon>Mollusca</taxon>
        <taxon>Bivalvia</taxon>
        <taxon>Autobranchia</taxon>
        <taxon>Pteriomorphia</taxon>
        <taxon>Mytilida</taxon>
        <taxon>Mytiloidea</taxon>
        <taxon>Mytilidae</taxon>
        <taxon>Mytilinae</taxon>
        <taxon>Mytilus</taxon>
    </lineage>
</organism>
<evidence type="ECO:0000256" key="2">
    <source>
        <dbReference type="SAM" id="SignalP"/>
    </source>
</evidence>
<evidence type="ECO:0000313" key="4">
    <source>
        <dbReference type="EMBL" id="VDI59791.1"/>
    </source>
</evidence>
<feature type="signal peptide" evidence="2">
    <location>
        <begin position="1"/>
        <end position="19"/>
    </location>
</feature>
<protein>
    <submittedName>
        <fullName evidence="4">DnaJ homolog subfamily C member 16</fullName>
    </submittedName>
</protein>
<dbReference type="Proteomes" id="UP000596742">
    <property type="component" value="Unassembled WGS sequence"/>
</dbReference>
<dbReference type="PANTHER" id="PTHR44303">
    <property type="entry name" value="DNAJ HOMOLOG SUBFAMILY C MEMBER 16"/>
    <property type="match status" value="1"/>
</dbReference>
<dbReference type="AlphaFoldDB" id="A0A8B6G785"/>
<keyword evidence="1" id="KW-0472">Membrane</keyword>
<dbReference type="PROSITE" id="PS00636">
    <property type="entry name" value="DNAJ_1"/>
    <property type="match status" value="1"/>
</dbReference>
<proteinExistence type="predicted"/>
<dbReference type="PRINTS" id="PR00625">
    <property type="entry name" value="JDOMAIN"/>
</dbReference>
<feature type="chain" id="PRO_5032825382" evidence="2">
    <location>
        <begin position="20"/>
        <end position="754"/>
    </location>
</feature>
<name>A0A8B6G785_MYTGA</name>
<feature type="domain" description="J" evidence="3">
    <location>
        <begin position="21"/>
        <end position="85"/>
    </location>
</feature>
<dbReference type="PROSITE" id="PS50076">
    <property type="entry name" value="DNAJ_2"/>
    <property type="match status" value="1"/>
</dbReference>
<dbReference type="SMART" id="SM00271">
    <property type="entry name" value="DnaJ"/>
    <property type="match status" value="1"/>
</dbReference>
<accession>A0A8B6G785</accession>
<keyword evidence="1" id="KW-0812">Transmembrane</keyword>
<gene>
    <name evidence="4" type="ORF">MGAL_10B068579</name>
</gene>
<dbReference type="InterPro" id="IPR001623">
    <property type="entry name" value="DnaJ_domain"/>
</dbReference>
<evidence type="ECO:0000313" key="5">
    <source>
        <dbReference type="Proteomes" id="UP000596742"/>
    </source>
</evidence>
<evidence type="ECO:0000256" key="1">
    <source>
        <dbReference type="SAM" id="Phobius"/>
    </source>
</evidence>
<dbReference type="InterPro" id="IPR018253">
    <property type="entry name" value="DnaJ_domain_CS"/>
</dbReference>
<dbReference type="EMBL" id="UYJE01007979">
    <property type="protein sequence ID" value="VDI59791.1"/>
    <property type="molecule type" value="Genomic_DNA"/>
</dbReference>
<comment type="caution">
    <text evidence="4">The sequence shown here is derived from an EMBL/GenBank/DDBJ whole genome shotgun (WGS) entry which is preliminary data.</text>
</comment>
<keyword evidence="5" id="KW-1185">Reference proteome</keyword>
<dbReference type="Pfam" id="PF00226">
    <property type="entry name" value="DnaJ"/>
    <property type="match status" value="1"/>
</dbReference>
<sequence length="754" mass="87940">MKIAYLFLIACLCACSASTENLYKVLGVSKTATQKEIKKAYKEMAREWHPDKNSDENAADRFTKINEAYETLGDSNKRDQYDRFGYTAAREQKPSHEYHNPFGNDFFRGFNFNFNGNQQGESVIEKFNINLRAYETKILPESDRKPCFLYTYTDFCFDCARIEHLVEKLIRDLEDVGICVGTFHAGRARSLTGALRIERVPTLIMLINGQLTTFRGSVNTAGLNNFARGVFPKNLFTKINDGNFQDFLDGWNDNHVRALLFIRREEISMRFLAPAFYHKEFIKFGYVNLWTNENSNLTKKYNVNRYRETLLMFNEDTQTPVATLVMPQLSRSTMEEVLIANRFITLPRLSSQRRFEEICPEEMKAKRRRLCVVLVTKKSETGNEKFLNSFRKYVQSSSLTRNERVKFAYIYEDTQKNVIQSFSKGDTSGTDDTQSKVIILWRMEKNHLSYNWLSKGWDIDNIQDSRNHLEDQVKHLLNSDQSLAYRVILPEFNNEHALHLIIRIFYKLWSWGEKVYHYLATYDAITYITVIMSLFLMFGMGFFLQKMASIEEEQIRETIPKRCKPRPPSVNTTTKCINLYELRPETYEELVTNSETGLTVIALVDEDTKKFLLEEFGKLVYPLTRYSGLTFGFVNLDLYMGWYRHLLEESVDKKIDLTNMKVKNCIGTVLAINGHRNYYYIYHPRPARKWIRNTDKVSRAVGFVDTDDSDSDGNKETPVAIEKLLKGLTDWTDRVFDGSIPKVRIPCWPELAIK</sequence>
<dbReference type="OrthoDB" id="10065037at2759"/>
<keyword evidence="2" id="KW-0732">Signal</keyword>